<gene>
    <name evidence="4" type="primary">PAC1</name>
    <name evidence="4" type="ORF">EC957_003376</name>
</gene>
<evidence type="ECO:0000256" key="2">
    <source>
        <dbReference type="ARBA" id="ARBA00022737"/>
    </source>
</evidence>
<feature type="repeat" description="WD" evidence="3">
    <location>
        <begin position="1"/>
        <end position="39"/>
    </location>
</feature>
<evidence type="ECO:0000256" key="1">
    <source>
        <dbReference type="ARBA" id="ARBA00022574"/>
    </source>
</evidence>
<proteinExistence type="predicted"/>
<dbReference type="AlphaFoldDB" id="A0A9P6F2T2"/>
<sequence length="285" mass="30956">MTGGVCAFKISPNEAQVATGCFDGSIRLWRSQTYAAERVLMGHTHAISKLVYSPCGRWLVSCDTHGTVRLTDLLDLDDQGDIAEKGAGNSVFKDVVFAPTGLDFRVLFDGVVRFYNPRKRNPCSIEHKITLGSSIRPLDYSQDGLRLVFGSGSGNYSVHVREPHLASNFELVGHGHEVVCAAFSPCGKRILSGGRDKTVRLWLDKVDSWSCAAVVRGCSEAITCLAWNPVTPREFVIGCRDGSVQVWRVSGAEAGDISVRMVWGTDVSDLTSKDAVGFGPINDTE</sequence>
<feature type="repeat" description="WD" evidence="3">
    <location>
        <begin position="171"/>
        <end position="202"/>
    </location>
</feature>
<keyword evidence="2" id="KW-0677">Repeat</keyword>
<reference evidence="4" key="1">
    <citation type="journal article" date="2020" name="Fungal Divers.">
        <title>Resolving the Mortierellaceae phylogeny through synthesis of multi-gene phylogenetics and phylogenomics.</title>
        <authorList>
            <person name="Vandepol N."/>
            <person name="Liber J."/>
            <person name="Desiro A."/>
            <person name="Na H."/>
            <person name="Kennedy M."/>
            <person name="Barry K."/>
            <person name="Grigoriev I.V."/>
            <person name="Miller A.N."/>
            <person name="O'Donnell K."/>
            <person name="Stajich J.E."/>
            <person name="Bonito G."/>
        </authorList>
    </citation>
    <scope>NUCLEOTIDE SEQUENCE</scope>
    <source>
        <strain evidence="4">NRRL 2591</strain>
    </source>
</reference>
<dbReference type="PANTHER" id="PTHR19848:SF8">
    <property type="entry name" value="F-BOX AND WD REPEAT DOMAIN CONTAINING 7"/>
    <property type="match status" value="1"/>
</dbReference>
<keyword evidence="1 3" id="KW-0853">WD repeat</keyword>
<feature type="repeat" description="WD" evidence="3">
    <location>
        <begin position="215"/>
        <end position="250"/>
    </location>
</feature>
<evidence type="ECO:0000313" key="5">
    <source>
        <dbReference type="Proteomes" id="UP000723463"/>
    </source>
</evidence>
<dbReference type="SUPFAM" id="SSF50978">
    <property type="entry name" value="WD40 repeat-like"/>
    <property type="match status" value="1"/>
</dbReference>
<dbReference type="InterPro" id="IPR015943">
    <property type="entry name" value="WD40/YVTN_repeat-like_dom_sf"/>
</dbReference>
<dbReference type="PROSITE" id="PS50082">
    <property type="entry name" value="WD_REPEATS_2"/>
    <property type="match status" value="3"/>
</dbReference>
<dbReference type="SMART" id="SM00320">
    <property type="entry name" value="WD40"/>
    <property type="match status" value="4"/>
</dbReference>
<evidence type="ECO:0000313" key="4">
    <source>
        <dbReference type="EMBL" id="KAF9541134.1"/>
    </source>
</evidence>
<dbReference type="InterPro" id="IPR001680">
    <property type="entry name" value="WD40_rpt"/>
</dbReference>
<comment type="caution">
    <text evidence="4">The sequence shown here is derived from an EMBL/GenBank/DDBJ whole genome shotgun (WGS) entry which is preliminary data.</text>
</comment>
<dbReference type="Gene3D" id="2.130.10.10">
    <property type="entry name" value="YVTN repeat-like/Quinoprotein amine dehydrogenase"/>
    <property type="match status" value="2"/>
</dbReference>
<protein>
    <submittedName>
        <fullName evidence="4">Protein with putative role during mitosis</fullName>
    </submittedName>
</protein>
<keyword evidence="5" id="KW-1185">Reference proteome</keyword>
<dbReference type="InterPro" id="IPR036322">
    <property type="entry name" value="WD40_repeat_dom_sf"/>
</dbReference>
<evidence type="ECO:0000256" key="3">
    <source>
        <dbReference type="PROSITE-ProRule" id="PRU00221"/>
    </source>
</evidence>
<dbReference type="EMBL" id="JAAAXW010000176">
    <property type="protein sequence ID" value="KAF9541134.1"/>
    <property type="molecule type" value="Genomic_DNA"/>
</dbReference>
<accession>A0A9P6F2T2</accession>
<dbReference type="Pfam" id="PF00400">
    <property type="entry name" value="WD40"/>
    <property type="match status" value="4"/>
</dbReference>
<dbReference type="PANTHER" id="PTHR19848">
    <property type="entry name" value="WD40 REPEAT PROTEIN"/>
    <property type="match status" value="1"/>
</dbReference>
<organism evidence="4 5">
    <name type="scientific">Mortierella hygrophila</name>
    <dbReference type="NCBI Taxonomy" id="979708"/>
    <lineage>
        <taxon>Eukaryota</taxon>
        <taxon>Fungi</taxon>
        <taxon>Fungi incertae sedis</taxon>
        <taxon>Mucoromycota</taxon>
        <taxon>Mortierellomycotina</taxon>
        <taxon>Mortierellomycetes</taxon>
        <taxon>Mortierellales</taxon>
        <taxon>Mortierellaceae</taxon>
        <taxon>Mortierella</taxon>
    </lineage>
</organism>
<name>A0A9P6F2T2_9FUNG</name>
<dbReference type="PROSITE" id="PS50294">
    <property type="entry name" value="WD_REPEATS_REGION"/>
    <property type="match status" value="1"/>
</dbReference>
<dbReference type="Proteomes" id="UP000723463">
    <property type="component" value="Unassembled WGS sequence"/>
</dbReference>